<evidence type="ECO:0000256" key="3">
    <source>
        <dbReference type="ARBA" id="ARBA00022808"/>
    </source>
</evidence>
<dbReference type="CDD" id="cd00332">
    <property type="entry name" value="PAL-HAL"/>
    <property type="match status" value="1"/>
</dbReference>
<dbReference type="FunFam" id="1.20.200.10:FF:000003">
    <property type="entry name" value="Histidine ammonia-lyase"/>
    <property type="match status" value="1"/>
</dbReference>
<dbReference type="EC" id="4.3.1.3" evidence="2 6"/>
<evidence type="ECO:0000256" key="4">
    <source>
        <dbReference type="ARBA" id="ARBA00023239"/>
    </source>
</evidence>
<comment type="pathway">
    <text evidence="1 8">Amino-acid degradation; L-histidine degradation into L-glutamate; N-formimidoyl-L-glutamate from L-histidine: step 1/3.</text>
</comment>
<dbReference type="InterPro" id="IPR005921">
    <property type="entry name" value="HutH"/>
</dbReference>
<comment type="similarity">
    <text evidence="7">Belongs to the PAL/histidase family.</text>
</comment>
<dbReference type="NCBIfam" id="TIGR01225">
    <property type="entry name" value="hutH"/>
    <property type="match status" value="1"/>
</dbReference>
<dbReference type="OrthoDB" id="5287727at2"/>
<organism evidence="10 11">
    <name type="scientific">Pseudobacteriovorax antillogorgiicola</name>
    <dbReference type="NCBI Taxonomy" id="1513793"/>
    <lineage>
        <taxon>Bacteria</taxon>
        <taxon>Pseudomonadati</taxon>
        <taxon>Bdellovibrionota</taxon>
        <taxon>Oligoflexia</taxon>
        <taxon>Oligoflexales</taxon>
        <taxon>Pseudobacteriovoracaceae</taxon>
        <taxon>Pseudobacteriovorax</taxon>
    </lineage>
</organism>
<evidence type="ECO:0000256" key="8">
    <source>
        <dbReference type="RuleBase" id="RU004479"/>
    </source>
</evidence>
<dbReference type="STRING" id="1513793.SAMN06296036_101286"/>
<dbReference type="Pfam" id="PF00221">
    <property type="entry name" value="Lyase_aromatic"/>
    <property type="match status" value="1"/>
</dbReference>
<gene>
    <name evidence="10" type="ORF">SAMN06296036_101286</name>
</gene>
<dbReference type="GO" id="GO:0005737">
    <property type="term" value="C:cytoplasm"/>
    <property type="evidence" value="ECO:0007669"/>
    <property type="project" value="UniProtKB-SubCell"/>
</dbReference>
<sequence>MAFHLGDDTLNTELLARYAKQQSKDLAVSEKARERLKKFRNLVNQALGSGDTYYGINTGFGYLADVSIETSQLEELQRNLVRSHACGVGNYVEDSISRGLLVLRAHTFYLGHTGISQECVDLILECYKNNILPAIPEKGSVGASGDLAPLAHLALTLMGEGFVVQEGKAIEASQALQDAGLAAHQLQAKEGLSLINGTHFMTVIAALAVEEARELAKAADIILALSLDALRGTVQAFDERIHRVRPQHGQQDVAANVRDLFSGPDQIQESHKDCGKVQDPYSFRCAPQVHGASRDGIAYAKSKVDIELNAVTDNPLCFDELDILSGGNFHGQPIALAMDLLAMASAELGSISERRIEKLTNPNMSGLPAFVTKDSGLNSGFMIPHVVAAALVSENKILCHPASVDSIPTSADKEDHVSMGPIAARKAREVNQNVAQILAIELLTACQGIDLIAPLKPGAALEAVYKKTREISASMPSDRSLHVDIKNVANWIQQGGLRQTLEDQGFTVR</sequence>
<dbReference type="UniPathway" id="UPA00379">
    <property type="reaction ID" value="UER00549"/>
</dbReference>
<protein>
    <recommendedName>
        <fullName evidence="2 6">Histidine ammonia-lyase</fullName>
        <ecNumber evidence="2 6">4.3.1.3</ecNumber>
    </recommendedName>
</protein>
<dbReference type="InterPro" id="IPR022313">
    <property type="entry name" value="Phe/His_NH3-lyase_AS"/>
</dbReference>
<evidence type="ECO:0000256" key="7">
    <source>
        <dbReference type="RuleBase" id="RU003954"/>
    </source>
</evidence>
<evidence type="ECO:0000313" key="10">
    <source>
        <dbReference type="EMBL" id="SME89673.1"/>
    </source>
</evidence>
<reference evidence="11" key="1">
    <citation type="submission" date="2017-04" db="EMBL/GenBank/DDBJ databases">
        <authorList>
            <person name="Varghese N."/>
            <person name="Submissions S."/>
        </authorList>
    </citation>
    <scope>NUCLEOTIDE SEQUENCE [LARGE SCALE GENOMIC DNA]</scope>
    <source>
        <strain evidence="11">RKEM611</strain>
    </source>
</reference>
<evidence type="ECO:0000256" key="1">
    <source>
        <dbReference type="ARBA" id="ARBA00005113"/>
    </source>
</evidence>
<dbReference type="AlphaFoldDB" id="A0A1Y6B4H9"/>
<evidence type="ECO:0000313" key="11">
    <source>
        <dbReference type="Proteomes" id="UP000192907"/>
    </source>
</evidence>
<dbReference type="FunFam" id="1.10.275.10:FF:000005">
    <property type="entry name" value="Histidine ammonia-lyase"/>
    <property type="match status" value="1"/>
</dbReference>
<name>A0A1Y6B4H9_9BACT</name>
<evidence type="ECO:0000256" key="6">
    <source>
        <dbReference type="NCBIfam" id="TIGR01225"/>
    </source>
</evidence>
<evidence type="ECO:0000256" key="2">
    <source>
        <dbReference type="ARBA" id="ARBA00012994"/>
    </source>
</evidence>
<dbReference type="GO" id="GO:0019557">
    <property type="term" value="P:L-histidine catabolic process to glutamate and formate"/>
    <property type="evidence" value="ECO:0007669"/>
    <property type="project" value="UniProtKB-UniPathway"/>
</dbReference>
<proteinExistence type="inferred from homology"/>
<dbReference type="RefSeq" id="WP_132314592.1">
    <property type="nucleotide sequence ID" value="NZ_FWZT01000001.1"/>
</dbReference>
<dbReference type="PROSITE" id="PS00488">
    <property type="entry name" value="PAL_HISTIDASE"/>
    <property type="match status" value="1"/>
</dbReference>
<dbReference type="Gene3D" id="1.10.275.10">
    <property type="entry name" value="Fumarase/aspartase (N-terminal domain)"/>
    <property type="match status" value="1"/>
</dbReference>
<dbReference type="SUPFAM" id="SSF48557">
    <property type="entry name" value="L-aspartase-like"/>
    <property type="match status" value="1"/>
</dbReference>
<keyword evidence="11" id="KW-1185">Reference proteome</keyword>
<dbReference type="InterPro" id="IPR008948">
    <property type="entry name" value="L-Aspartase-like"/>
</dbReference>
<comment type="catalytic activity">
    <reaction evidence="5 8">
        <text>L-histidine = trans-urocanate + NH4(+)</text>
        <dbReference type="Rhea" id="RHEA:21232"/>
        <dbReference type="ChEBI" id="CHEBI:17771"/>
        <dbReference type="ChEBI" id="CHEBI:28938"/>
        <dbReference type="ChEBI" id="CHEBI:57595"/>
        <dbReference type="EC" id="4.3.1.3"/>
    </reaction>
</comment>
<keyword evidence="4 7" id="KW-0456">Lyase</keyword>
<dbReference type="GO" id="GO:0004397">
    <property type="term" value="F:histidine ammonia-lyase activity"/>
    <property type="evidence" value="ECO:0007669"/>
    <property type="project" value="UniProtKB-UniRule"/>
</dbReference>
<dbReference type="NCBIfam" id="NF006871">
    <property type="entry name" value="PRK09367.1"/>
    <property type="match status" value="1"/>
</dbReference>
<dbReference type="EMBL" id="FWZT01000001">
    <property type="protein sequence ID" value="SME89673.1"/>
    <property type="molecule type" value="Genomic_DNA"/>
</dbReference>
<dbReference type="GO" id="GO:0019556">
    <property type="term" value="P:L-histidine catabolic process to glutamate and formamide"/>
    <property type="evidence" value="ECO:0007669"/>
    <property type="project" value="UniProtKB-UniPathway"/>
</dbReference>
<dbReference type="InterPro" id="IPR024083">
    <property type="entry name" value="Fumarase/histidase_N"/>
</dbReference>
<dbReference type="Proteomes" id="UP000192907">
    <property type="component" value="Unassembled WGS sequence"/>
</dbReference>
<evidence type="ECO:0000256" key="9">
    <source>
        <dbReference type="RuleBase" id="RU004480"/>
    </source>
</evidence>
<dbReference type="PANTHER" id="PTHR10362">
    <property type="entry name" value="HISTIDINE AMMONIA-LYASE"/>
    <property type="match status" value="1"/>
</dbReference>
<dbReference type="Gene3D" id="1.20.200.10">
    <property type="entry name" value="Fumarase/aspartase (Central domain)"/>
    <property type="match status" value="1"/>
</dbReference>
<comment type="subcellular location">
    <subcellularLocation>
        <location evidence="9">Cytoplasm</location>
    </subcellularLocation>
</comment>
<accession>A0A1Y6B4H9</accession>
<evidence type="ECO:0000256" key="5">
    <source>
        <dbReference type="ARBA" id="ARBA00049269"/>
    </source>
</evidence>
<keyword evidence="3 8" id="KW-0369">Histidine metabolism</keyword>
<dbReference type="InterPro" id="IPR001106">
    <property type="entry name" value="Aromatic_Lyase"/>
</dbReference>